<evidence type="ECO:0000313" key="12">
    <source>
        <dbReference type="EMBL" id="NGN40710.1"/>
    </source>
</evidence>
<dbReference type="RefSeq" id="WP_165115508.1">
    <property type="nucleotide sequence ID" value="NZ_JAAKZG010000002.1"/>
</dbReference>
<dbReference type="InterPro" id="IPR045863">
    <property type="entry name" value="CorA_TM1_TM2"/>
</dbReference>
<comment type="caution">
    <text evidence="12">The sequence shown here is derived from an EMBL/GenBank/DDBJ whole genome shotgun (WGS) entry which is preliminary data.</text>
</comment>
<evidence type="ECO:0000256" key="5">
    <source>
        <dbReference type="ARBA" id="ARBA00022519"/>
    </source>
</evidence>
<keyword evidence="5" id="KW-0997">Cell inner membrane</keyword>
<dbReference type="AlphaFoldDB" id="A0A7C9VAU2"/>
<evidence type="ECO:0000256" key="8">
    <source>
        <dbReference type="ARBA" id="ARBA00022989"/>
    </source>
</evidence>
<keyword evidence="3" id="KW-0813">Transport</keyword>
<evidence type="ECO:0000256" key="4">
    <source>
        <dbReference type="ARBA" id="ARBA00022475"/>
    </source>
</evidence>
<gene>
    <name evidence="12" type="ORF">G6N74_06510</name>
</gene>
<dbReference type="GO" id="GO:0050897">
    <property type="term" value="F:cobalt ion binding"/>
    <property type="evidence" value="ECO:0007669"/>
    <property type="project" value="TreeGrafter"/>
</dbReference>
<keyword evidence="4" id="KW-1003">Cell membrane</keyword>
<reference evidence="12 13" key="1">
    <citation type="submission" date="2020-02" db="EMBL/GenBank/DDBJ databases">
        <title>Genome sequence of the type strain CGMCC 1.15528 of Mesorhizobium zhangyense.</title>
        <authorList>
            <person name="Gao J."/>
            <person name="Sun J."/>
        </authorList>
    </citation>
    <scope>NUCLEOTIDE SEQUENCE [LARGE SCALE GENOMIC DNA]</scope>
    <source>
        <strain evidence="12 13">CGMCC 1.15528</strain>
    </source>
</reference>
<dbReference type="Pfam" id="PF01544">
    <property type="entry name" value="CorA"/>
    <property type="match status" value="1"/>
</dbReference>
<evidence type="ECO:0000256" key="6">
    <source>
        <dbReference type="ARBA" id="ARBA00022692"/>
    </source>
</evidence>
<accession>A0A7C9VAU2</accession>
<keyword evidence="10 11" id="KW-0472">Membrane</keyword>
<keyword evidence="13" id="KW-1185">Reference proteome</keyword>
<evidence type="ECO:0000256" key="11">
    <source>
        <dbReference type="SAM" id="Phobius"/>
    </source>
</evidence>
<organism evidence="12 13">
    <name type="scientific">Mesorhizobium zhangyense</name>
    <dbReference type="NCBI Taxonomy" id="1776730"/>
    <lineage>
        <taxon>Bacteria</taxon>
        <taxon>Pseudomonadati</taxon>
        <taxon>Pseudomonadota</taxon>
        <taxon>Alphaproteobacteria</taxon>
        <taxon>Hyphomicrobiales</taxon>
        <taxon>Phyllobacteriaceae</taxon>
        <taxon>Mesorhizobium</taxon>
    </lineage>
</organism>
<comment type="similarity">
    <text evidence="2">Belongs to the CorA metal ion transporter (MIT) (TC 1.A.35) family.</text>
</comment>
<dbReference type="EMBL" id="JAAKZG010000002">
    <property type="protein sequence ID" value="NGN40710.1"/>
    <property type="molecule type" value="Genomic_DNA"/>
</dbReference>
<dbReference type="GO" id="GO:0005886">
    <property type="term" value="C:plasma membrane"/>
    <property type="evidence" value="ECO:0007669"/>
    <property type="project" value="UniProtKB-SubCell"/>
</dbReference>
<name>A0A7C9VAU2_9HYPH</name>
<dbReference type="SUPFAM" id="SSF143865">
    <property type="entry name" value="CorA soluble domain-like"/>
    <property type="match status" value="1"/>
</dbReference>
<evidence type="ECO:0000256" key="9">
    <source>
        <dbReference type="ARBA" id="ARBA00023065"/>
    </source>
</evidence>
<feature type="transmembrane region" description="Helical" evidence="11">
    <location>
        <begin position="270"/>
        <end position="294"/>
    </location>
</feature>
<feature type="transmembrane region" description="Helical" evidence="11">
    <location>
        <begin position="306"/>
        <end position="325"/>
    </location>
</feature>
<protein>
    <submittedName>
        <fullName evidence="12">Magnesium transporter CorA</fullName>
    </submittedName>
</protein>
<dbReference type="InterPro" id="IPR002523">
    <property type="entry name" value="MgTranspt_CorA/ZnTranspt_ZntB"/>
</dbReference>
<dbReference type="PANTHER" id="PTHR46494:SF3">
    <property type="entry name" value="ZINC TRANSPORT PROTEIN ZNTB"/>
    <property type="match status" value="1"/>
</dbReference>
<sequence length="332" mass="37088">MADRAQSSETAKTPELDDEGLVLAFDFAADGYQTEDAGNASWNWKNYSLTDARGRRKIEALENLPAIVRATLLAGDDTLHIDYDEGWLHGAITDTRHKHYTDAREIGQLRFAFNETLLISARRHPLQSVDDVRRVVEQRKKPFRSPSELMEAIIVNSVNRLSGELIKIGDELDSIEDSIVGDAWHGERERLTAVRRQLVFIHRHVATVSGLLRHVEHMHDDELPPALSNTVSRLAQRSIALLHDSEQVQSRARLLQDELIAKLGAESNRLLYVLSVMTAVLLPMTIISGLFGMNVGGLPFMENPEGFWLVAIGSGLIAAIVYFAVRRIGGRN</sequence>
<evidence type="ECO:0000256" key="7">
    <source>
        <dbReference type="ARBA" id="ARBA00022833"/>
    </source>
</evidence>
<dbReference type="InterPro" id="IPR045861">
    <property type="entry name" value="CorA_cytoplasmic_dom"/>
</dbReference>
<evidence type="ECO:0000256" key="1">
    <source>
        <dbReference type="ARBA" id="ARBA00004651"/>
    </source>
</evidence>
<dbReference type="Gene3D" id="1.20.58.340">
    <property type="entry name" value="Magnesium transport protein CorA, transmembrane region"/>
    <property type="match status" value="2"/>
</dbReference>
<proteinExistence type="inferred from homology"/>
<comment type="subcellular location">
    <subcellularLocation>
        <location evidence="1">Cell membrane</location>
        <topology evidence="1">Multi-pass membrane protein</topology>
    </subcellularLocation>
</comment>
<dbReference type="Gene3D" id="3.30.460.20">
    <property type="entry name" value="CorA soluble domain-like"/>
    <property type="match status" value="1"/>
</dbReference>
<dbReference type="PANTHER" id="PTHR46494">
    <property type="entry name" value="CORA FAMILY METAL ION TRANSPORTER (EUROFUNG)"/>
    <property type="match status" value="1"/>
</dbReference>
<evidence type="ECO:0000313" key="13">
    <source>
        <dbReference type="Proteomes" id="UP000481252"/>
    </source>
</evidence>
<evidence type="ECO:0000256" key="2">
    <source>
        <dbReference type="ARBA" id="ARBA00009765"/>
    </source>
</evidence>
<evidence type="ECO:0000256" key="3">
    <source>
        <dbReference type="ARBA" id="ARBA00022448"/>
    </source>
</evidence>
<keyword evidence="6 11" id="KW-0812">Transmembrane</keyword>
<keyword evidence="7" id="KW-0862">Zinc</keyword>
<dbReference type="SUPFAM" id="SSF144083">
    <property type="entry name" value="Magnesium transport protein CorA, transmembrane region"/>
    <property type="match status" value="1"/>
</dbReference>
<keyword evidence="9" id="KW-0406">Ion transport</keyword>
<keyword evidence="8 11" id="KW-1133">Transmembrane helix</keyword>
<dbReference type="GO" id="GO:0000287">
    <property type="term" value="F:magnesium ion binding"/>
    <property type="evidence" value="ECO:0007669"/>
    <property type="project" value="TreeGrafter"/>
</dbReference>
<dbReference type="GO" id="GO:0015087">
    <property type="term" value="F:cobalt ion transmembrane transporter activity"/>
    <property type="evidence" value="ECO:0007669"/>
    <property type="project" value="TreeGrafter"/>
</dbReference>
<evidence type="ECO:0000256" key="10">
    <source>
        <dbReference type="ARBA" id="ARBA00023136"/>
    </source>
</evidence>
<dbReference type="GO" id="GO:0015095">
    <property type="term" value="F:magnesium ion transmembrane transporter activity"/>
    <property type="evidence" value="ECO:0007669"/>
    <property type="project" value="TreeGrafter"/>
</dbReference>
<dbReference type="Proteomes" id="UP000481252">
    <property type="component" value="Unassembled WGS sequence"/>
</dbReference>